<proteinExistence type="inferred from homology"/>
<evidence type="ECO:0000256" key="2">
    <source>
        <dbReference type="ARBA" id="ARBA00009477"/>
    </source>
</evidence>
<dbReference type="PANTHER" id="PTHR30158:SF23">
    <property type="entry name" value="MULTIDRUG RESISTANCE PROTEIN MEXA"/>
    <property type="match status" value="1"/>
</dbReference>
<name>A0A1H6BNX8_9SPHI</name>
<evidence type="ECO:0000256" key="3">
    <source>
        <dbReference type="SAM" id="SignalP"/>
    </source>
</evidence>
<dbReference type="Pfam" id="PF25944">
    <property type="entry name" value="Beta-barrel_RND"/>
    <property type="match status" value="1"/>
</dbReference>
<sequence length="360" mass="40482">MKRVLVLMGLAAACSQFACSHKTEEKQEGVKYTATSPAELDTSFNREYVSQIKSIRNIELRALEKGYLEQIYVDEGQTVRKGQLLFRIMPRMYQAELKKQQAEVSVAQIEVENTKNLADKQIVSPNELAMAKAKLDRAKAEANIAALHLSFTEVRAPFDGTIDRIPLKLGSLVDEGELLTSLSDNSQMFAYFNVSEPEYLDYQRNVANRGDNHVSLLLANNEQMDQKGVVETIEGEFDIETGNIAFRARFPNPNKLLRNGETGKVLMTMPMKHALIIPQRATYEVQDKKYVYLIAKDGKISSKQIKVKASLPDLYVIAEGITANDKILLDGIQKVKDDDKITYTFVQPRAAISNLKLKTE</sequence>
<dbReference type="GO" id="GO:0022857">
    <property type="term" value="F:transmembrane transporter activity"/>
    <property type="evidence" value="ECO:0007669"/>
    <property type="project" value="InterPro"/>
</dbReference>
<dbReference type="InterPro" id="IPR058625">
    <property type="entry name" value="MdtA-like_BSH"/>
</dbReference>
<dbReference type="Gene3D" id="2.40.420.20">
    <property type="match status" value="1"/>
</dbReference>
<dbReference type="InterPro" id="IPR006143">
    <property type="entry name" value="RND_pump_MFP"/>
</dbReference>
<dbReference type="InterPro" id="IPR058626">
    <property type="entry name" value="MdtA-like_b-barrel"/>
</dbReference>
<dbReference type="Proteomes" id="UP000236731">
    <property type="component" value="Unassembled WGS sequence"/>
</dbReference>
<reference evidence="9" key="1">
    <citation type="submission" date="2016-10" db="EMBL/GenBank/DDBJ databases">
        <authorList>
            <person name="Varghese N."/>
            <person name="Submissions S."/>
        </authorList>
    </citation>
    <scope>NUCLEOTIDE SEQUENCE [LARGE SCALE GENOMIC DNA]</scope>
    <source>
        <strain evidence="9">DSM 22361</strain>
    </source>
</reference>
<dbReference type="Pfam" id="PF25876">
    <property type="entry name" value="HH_MFP_RND"/>
    <property type="match status" value="1"/>
</dbReference>
<feature type="domain" description="Multidrug resistance protein MdtA-like barrel-sandwich hybrid" evidence="5">
    <location>
        <begin position="57"/>
        <end position="177"/>
    </location>
</feature>
<organism evidence="8 9">
    <name type="scientific">Sphingobacterium lactis</name>
    <dbReference type="NCBI Taxonomy" id="797291"/>
    <lineage>
        <taxon>Bacteria</taxon>
        <taxon>Pseudomonadati</taxon>
        <taxon>Bacteroidota</taxon>
        <taxon>Sphingobacteriia</taxon>
        <taxon>Sphingobacteriales</taxon>
        <taxon>Sphingobacteriaceae</taxon>
        <taxon>Sphingobacterium</taxon>
    </lineage>
</organism>
<feature type="domain" description="Multidrug resistance protein MdtA-like beta-barrel" evidence="6">
    <location>
        <begin position="191"/>
        <end position="267"/>
    </location>
</feature>
<accession>A0A1H6BNX8</accession>
<feature type="domain" description="Multidrug resistance protein MdtA-like C-terminal permuted SH3" evidence="7">
    <location>
        <begin position="274"/>
        <end position="334"/>
    </location>
</feature>
<dbReference type="GO" id="GO:0030313">
    <property type="term" value="C:cell envelope"/>
    <property type="evidence" value="ECO:0007669"/>
    <property type="project" value="UniProtKB-SubCell"/>
</dbReference>
<dbReference type="Gene3D" id="2.40.50.100">
    <property type="match status" value="1"/>
</dbReference>
<dbReference type="PANTHER" id="PTHR30158">
    <property type="entry name" value="ACRA/E-RELATED COMPONENT OF DRUG EFFLUX TRANSPORTER"/>
    <property type="match status" value="1"/>
</dbReference>
<protein>
    <submittedName>
        <fullName evidence="8">Membrane fusion protein, multidrug efflux system</fullName>
    </submittedName>
</protein>
<feature type="signal peptide" evidence="3">
    <location>
        <begin position="1"/>
        <end position="18"/>
    </location>
</feature>
<keyword evidence="9" id="KW-1185">Reference proteome</keyword>
<dbReference type="NCBIfam" id="TIGR01730">
    <property type="entry name" value="RND_mfp"/>
    <property type="match status" value="1"/>
</dbReference>
<gene>
    <name evidence="8" type="ORF">SAMN05421877_1113</name>
</gene>
<dbReference type="RefSeq" id="WP_103907287.1">
    <property type="nucleotide sequence ID" value="NZ_CP049246.1"/>
</dbReference>
<dbReference type="GO" id="GO:0046677">
    <property type="term" value="P:response to antibiotic"/>
    <property type="evidence" value="ECO:0007669"/>
    <property type="project" value="TreeGrafter"/>
</dbReference>
<dbReference type="AlphaFoldDB" id="A0A1H6BNX8"/>
<dbReference type="OrthoDB" id="9801814at2"/>
<evidence type="ECO:0000259" key="7">
    <source>
        <dbReference type="Pfam" id="PF25967"/>
    </source>
</evidence>
<dbReference type="GO" id="GO:0005886">
    <property type="term" value="C:plasma membrane"/>
    <property type="evidence" value="ECO:0007669"/>
    <property type="project" value="TreeGrafter"/>
</dbReference>
<dbReference type="SUPFAM" id="SSF111369">
    <property type="entry name" value="HlyD-like secretion proteins"/>
    <property type="match status" value="1"/>
</dbReference>
<evidence type="ECO:0000313" key="8">
    <source>
        <dbReference type="EMBL" id="SEG61916.1"/>
    </source>
</evidence>
<dbReference type="Pfam" id="PF25967">
    <property type="entry name" value="RND-MFP_C"/>
    <property type="match status" value="1"/>
</dbReference>
<dbReference type="Pfam" id="PF25917">
    <property type="entry name" value="BSH_RND"/>
    <property type="match status" value="1"/>
</dbReference>
<evidence type="ECO:0000259" key="5">
    <source>
        <dbReference type="Pfam" id="PF25917"/>
    </source>
</evidence>
<keyword evidence="3" id="KW-0732">Signal</keyword>
<dbReference type="InterPro" id="IPR058627">
    <property type="entry name" value="MdtA-like_C"/>
</dbReference>
<evidence type="ECO:0000313" key="9">
    <source>
        <dbReference type="Proteomes" id="UP000236731"/>
    </source>
</evidence>
<dbReference type="EMBL" id="FNUT01000011">
    <property type="protein sequence ID" value="SEG61916.1"/>
    <property type="molecule type" value="Genomic_DNA"/>
</dbReference>
<dbReference type="InterPro" id="IPR058624">
    <property type="entry name" value="MdtA-like_HH"/>
</dbReference>
<evidence type="ECO:0000256" key="1">
    <source>
        <dbReference type="ARBA" id="ARBA00004196"/>
    </source>
</evidence>
<evidence type="ECO:0000259" key="4">
    <source>
        <dbReference type="Pfam" id="PF25876"/>
    </source>
</evidence>
<dbReference type="Gene3D" id="1.10.287.470">
    <property type="entry name" value="Helix hairpin bin"/>
    <property type="match status" value="1"/>
</dbReference>
<comment type="subcellular location">
    <subcellularLocation>
        <location evidence="1">Cell envelope</location>
    </subcellularLocation>
</comment>
<evidence type="ECO:0000259" key="6">
    <source>
        <dbReference type="Pfam" id="PF25944"/>
    </source>
</evidence>
<comment type="similarity">
    <text evidence="2">Belongs to the membrane fusion protein (MFP) (TC 8.A.1) family.</text>
</comment>
<dbReference type="Gene3D" id="2.40.30.170">
    <property type="match status" value="1"/>
</dbReference>
<feature type="chain" id="PRO_5009293925" evidence="3">
    <location>
        <begin position="19"/>
        <end position="360"/>
    </location>
</feature>
<feature type="domain" description="Multidrug resistance protein MdtA-like alpha-helical hairpin" evidence="4">
    <location>
        <begin position="93"/>
        <end position="143"/>
    </location>
</feature>